<dbReference type="Proteomes" id="UP000005239">
    <property type="component" value="Unassembled WGS sequence"/>
</dbReference>
<name>A0A2A6CNF0_PRIPA</name>
<proteinExistence type="predicted"/>
<sequence>MIQSVPSQPALNGVNGGVDDIPHSEVDTRMEVLPPTLRPHPRYHTHHHIECVGRRRVSVPERLDHHWRVHPVSGVPQRVVGGTAPRGRADGDRAELRMGEALVCESNLDASKKGFPTWIQVQYSGLGNPTWIQADSSCPVASSTHLAYKVLFRISVLTAFGHECDRLPTSPVGPYFGCDRPDMV</sequence>
<gene>
    <name evidence="2" type="primary">WBGene00279529</name>
</gene>
<accession>A0A2A6CNF0</accession>
<feature type="region of interest" description="Disordered" evidence="1">
    <location>
        <begin position="1"/>
        <end position="22"/>
    </location>
</feature>
<evidence type="ECO:0000313" key="2">
    <source>
        <dbReference type="EnsemblMetazoa" id="PPA41160.1"/>
    </source>
</evidence>
<reference evidence="3" key="1">
    <citation type="journal article" date="2008" name="Nat. Genet.">
        <title>The Pristionchus pacificus genome provides a unique perspective on nematode lifestyle and parasitism.</title>
        <authorList>
            <person name="Dieterich C."/>
            <person name="Clifton S.W."/>
            <person name="Schuster L.N."/>
            <person name="Chinwalla A."/>
            <person name="Delehaunty K."/>
            <person name="Dinkelacker I."/>
            <person name="Fulton L."/>
            <person name="Fulton R."/>
            <person name="Godfrey J."/>
            <person name="Minx P."/>
            <person name="Mitreva M."/>
            <person name="Roeseler W."/>
            <person name="Tian H."/>
            <person name="Witte H."/>
            <person name="Yang S.P."/>
            <person name="Wilson R.K."/>
            <person name="Sommer R.J."/>
        </authorList>
    </citation>
    <scope>NUCLEOTIDE SEQUENCE [LARGE SCALE GENOMIC DNA]</scope>
    <source>
        <strain evidence="3">PS312</strain>
    </source>
</reference>
<protein>
    <submittedName>
        <fullName evidence="2">Uncharacterized protein</fullName>
    </submittedName>
</protein>
<keyword evidence="3" id="KW-1185">Reference proteome</keyword>
<reference evidence="2" key="2">
    <citation type="submission" date="2022-06" db="UniProtKB">
        <authorList>
            <consortium name="EnsemblMetazoa"/>
        </authorList>
    </citation>
    <scope>IDENTIFICATION</scope>
    <source>
        <strain evidence="2">PS312</strain>
    </source>
</reference>
<accession>A0A8R1Z0U6</accession>
<feature type="compositionally biased region" description="Polar residues" evidence="1">
    <location>
        <begin position="1"/>
        <end position="10"/>
    </location>
</feature>
<evidence type="ECO:0000313" key="3">
    <source>
        <dbReference type="Proteomes" id="UP000005239"/>
    </source>
</evidence>
<evidence type="ECO:0000256" key="1">
    <source>
        <dbReference type="SAM" id="MobiDB-lite"/>
    </source>
</evidence>
<organism evidence="2 3">
    <name type="scientific">Pristionchus pacificus</name>
    <name type="common">Parasitic nematode worm</name>
    <dbReference type="NCBI Taxonomy" id="54126"/>
    <lineage>
        <taxon>Eukaryota</taxon>
        <taxon>Metazoa</taxon>
        <taxon>Ecdysozoa</taxon>
        <taxon>Nematoda</taxon>
        <taxon>Chromadorea</taxon>
        <taxon>Rhabditida</taxon>
        <taxon>Rhabditina</taxon>
        <taxon>Diplogasteromorpha</taxon>
        <taxon>Diplogasteroidea</taxon>
        <taxon>Neodiplogasteridae</taxon>
        <taxon>Pristionchus</taxon>
    </lineage>
</organism>
<dbReference type="EnsemblMetazoa" id="PPA41160.1">
    <property type="protein sequence ID" value="PPA41160.1"/>
    <property type="gene ID" value="WBGene00279529"/>
</dbReference>
<dbReference type="AlphaFoldDB" id="A0A2A6CNF0"/>